<dbReference type="GO" id="GO:0003677">
    <property type="term" value="F:DNA binding"/>
    <property type="evidence" value="ECO:0007669"/>
    <property type="project" value="UniProtKB-UniRule"/>
</dbReference>
<dbReference type="GO" id="GO:0006313">
    <property type="term" value="P:DNA transposition"/>
    <property type="evidence" value="ECO:0007669"/>
    <property type="project" value="UniProtKB-UniRule"/>
</dbReference>
<feature type="active site" evidence="10">
    <location>
        <position position="153"/>
    </location>
</feature>
<dbReference type="GO" id="GO:0007059">
    <property type="term" value="P:chromosome segregation"/>
    <property type="evidence" value="ECO:0007669"/>
    <property type="project" value="UniProtKB-UniRule"/>
</dbReference>
<keyword evidence="8 10" id="KW-0233">DNA recombination</keyword>
<dbReference type="NCBIfam" id="TIGR02224">
    <property type="entry name" value="recomb_XerC"/>
    <property type="match status" value="1"/>
</dbReference>
<dbReference type="Pfam" id="PF02899">
    <property type="entry name" value="Phage_int_SAM_1"/>
    <property type="match status" value="1"/>
</dbReference>
<evidence type="ECO:0000256" key="3">
    <source>
        <dbReference type="ARBA" id="ARBA00022490"/>
    </source>
</evidence>
<accession>A0A7Y4LB73</accession>
<keyword evidence="7 10" id="KW-0238">DNA-binding</keyword>
<dbReference type="Gene3D" id="1.10.150.130">
    <property type="match status" value="1"/>
</dbReference>
<dbReference type="GO" id="GO:0051301">
    <property type="term" value="P:cell division"/>
    <property type="evidence" value="ECO:0007669"/>
    <property type="project" value="UniProtKB-UniRule"/>
</dbReference>
<reference evidence="14 15" key="1">
    <citation type="submission" date="2020-05" db="EMBL/GenBank/DDBJ databases">
        <authorList>
            <person name="Niu N."/>
        </authorList>
    </citation>
    <scope>NUCLEOTIDE SEQUENCE [LARGE SCALE GENOMIC DNA]</scope>
    <source>
        <strain evidence="14 15">LMG10982</strain>
    </source>
</reference>
<dbReference type="PANTHER" id="PTHR30349:SF81">
    <property type="entry name" value="TYROSINE RECOMBINASE XERC"/>
    <property type="match status" value="1"/>
</dbReference>
<dbReference type="Proteomes" id="UP000541421">
    <property type="component" value="Unassembled WGS sequence"/>
</dbReference>
<dbReference type="InterPro" id="IPR011010">
    <property type="entry name" value="DNA_brk_join_enz"/>
</dbReference>
<dbReference type="InterPro" id="IPR044068">
    <property type="entry name" value="CB"/>
</dbReference>
<evidence type="ECO:0000256" key="9">
    <source>
        <dbReference type="ARBA" id="ARBA00023306"/>
    </source>
</evidence>
<evidence type="ECO:0000256" key="2">
    <source>
        <dbReference type="ARBA" id="ARBA00006657"/>
    </source>
</evidence>
<dbReference type="InterPro" id="IPR013762">
    <property type="entry name" value="Integrase-like_cat_sf"/>
</dbReference>
<dbReference type="RefSeq" id="WP_171588291.1">
    <property type="nucleotide sequence ID" value="NZ_JABGBO010000003.1"/>
</dbReference>
<sequence length="324" mass="36497">MSDTTIPIPSEVMQWLSFLGNEKRYSTHTLAAYQRDISLLTALYPDVALSDISHPQVRSAIARLHAQDYSPRSLARILSTWRSFYKWFCIQKHLKINPTVGVKTPKVPRSLPKALSADQAKTLLDTGLQLEGNDAIAARDQAMFELFYSSGLRLSELVSVDTQFHKTDSYESQGWINLAEHEITVVGKGKKTRLLPLGEKAVQAIKHWLSKRPLLVKPSTPVQDEFALFLGERGARITPRVVQIQLKKLGIKSNLPTNIHPHVLRHSFASHLLQSSQDLRAVQELLGHAKISTTQIYTKLDFQHLAQVYDQAHPRAKKKSTSSK</sequence>
<feature type="domain" description="Tyr recombinase" evidence="12">
    <location>
        <begin position="110"/>
        <end position="310"/>
    </location>
</feature>
<evidence type="ECO:0000259" key="12">
    <source>
        <dbReference type="PROSITE" id="PS51898"/>
    </source>
</evidence>
<dbReference type="InterPro" id="IPR010998">
    <property type="entry name" value="Integrase_recombinase_N"/>
</dbReference>
<evidence type="ECO:0000256" key="8">
    <source>
        <dbReference type="ARBA" id="ARBA00023172"/>
    </source>
</evidence>
<evidence type="ECO:0000256" key="6">
    <source>
        <dbReference type="ARBA" id="ARBA00022908"/>
    </source>
</evidence>
<name>A0A7Y4LB73_9BURK</name>
<dbReference type="InterPro" id="IPR050090">
    <property type="entry name" value="Tyrosine_recombinase_XerCD"/>
</dbReference>
<keyword evidence="6 10" id="KW-0229">DNA integration</keyword>
<dbReference type="SUPFAM" id="SSF56349">
    <property type="entry name" value="DNA breaking-rejoining enzymes"/>
    <property type="match status" value="1"/>
</dbReference>
<evidence type="ECO:0000256" key="1">
    <source>
        <dbReference type="ARBA" id="ARBA00004496"/>
    </source>
</evidence>
<keyword evidence="15" id="KW-1185">Reference proteome</keyword>
<protein>
    <recommendedName>
        <fullName evidence="10 11">Tyrosine recombinase XerC</fullName>
    </recommendedName>
</protein>
<dbReference type="GO" id="GO:0005737">
    <property type="term" value="C:cytoplasm"/>
    <property type="evidence" value="ECO:0007669"/>
    <property type="project" value="UniProtKB-SubCell"/>
</dbReference>
<feature type="active site" evidence="10">
    <location>
        <position position="262"/>
    </location>
</feature>
<evidence type="ECO:0000256" key="4">
    <source>
        <dbReference type="ARBA" id="ARBA00022618"/>
    </source>
</evidence>
<dbReference type="GO" id="GO:0009037">
    <property type="term" value="F:tyrosine-based site-specific recombinase activity"/>
    <property type="evidence" value="ECO:0007669"/>
    <property type="project" value="UniProtKB-UniRule"/>
</dbReference>
<comment type="caution">
    <text evidence="14">The sequence shown here is derived from an EMBL/GenBank/DDBJ whole genome shotgun (WGS) entry which is preliminary data.</text>
</comment>
<dbReference type="PROSITE" id="PS51898">
    <property type="entry name" value="TYR_RECOMBINASE"/>
    <property type="match status" value="1"/>
</dbReference>
<evidence type="ECO:0000256" key="5">
    <source>
        <dbReference type="ARBA" id="ARBA00022829"/>
    </source>
</evidence>
<proteinExistence type="inferred from homology"/>
<dbReference type="Pfam" id="PF00589">
    <property type="entry name" value="Phage_integrase"/>
    <property type="match status" value="1"/>
</dbReference>
<dbReference type="InterPro" id="IPR023009">
    <property type="entry name" value="Tyrosine_recombinase_XerC/XerD"/>
</dbReference>
<feature type="active site" evidence="10">
    <location>
        <position position="288"/>
    </location>
</feature>
<dbReference type="HAMAP" id="MF_01808">
    <property type="entry name" value="Recomb_XerC_XerD"/>
    <property type="match status" value="1"/>
</dbReference>
<feature type="active site" evidence="10">
    <location>
        <position position="188"/>
    </location>
</feature>
<comment type="subcellular location">
    <subcellularLocation>
        <location evidence="1 10">Cytoplasm</location>
    </subcellularLocation>
</comment>
<dbReference type="Gene3D" id="1.10.443.10">
    <property type="entry name" value="Intergrase catalytic core"/>
    <property type="match status" value="1"/>
</dbReference>
<comment type="similarity">
    <text evidence="2 10">Belongs to the 'phage' integrase family. XerC subfamily.</text>
</comment>
<dbReference type="InterPro" id="IPR011931">
    <property type="entry name" value="Recomb_XerC"/>
</dbReference>
<dbReference type="InterPro" id="IPR004107">
    <property type="entry name" value="Integrase_SAM-like_N"/>
</dbReference>
<feature type="active site" description="O-(3'-phospho-DNA)-tyrosine intermediate" evidence="10">
    <location>
        <position position="297"/>
    </location>
</feature>
<feature type="domain" description="Core-binding (CB)" evidence="13">
    <location>
        <begin position="6"/>
        <end position="89"/>
    </location>
</feature>
<keyword evidence="9 10" id="KW-0131">Cell cycle</keyword>
<keyword evidence="5 10" id="KW-0159">Chromosome partition</keyword>
<dbReference type="PROSITE" id="PS51900">
    <property type="entry name" value="CB"/>
    <property type="match status" value="1"/>
</dbReference>
<comment type="function">
    <text evidence="10">Site-specific tyrosine recombinase, which acts by catalyzing the cutting and rejoining of the recombining DNA molecules. The XerC-XerD complex is essential to convert dimers of the bacterial chromosome into monomers to permit their segregation at cell division. It also contributes to the segregational stability of plasmids.</text>
</comment>
<evidence type="ECO:0000256" key="11">
    <source>
        <dbReference type="NCBIfam" id="TIGR02224"/>
    </source>
</evidence>
<evidence type="ECO:0000313" key="15">
    <source>
        <dbReference type="Proteomes" id="UP000541421"/>
    </source>
</evidence>
<organism evidence="14 15">
    <name type="scientific">Pelistega europaea</name>
    <dbReference type="NCBI Taxonomy" id="106147"/>
    <lineage>
        <taxon>Bacteria</taxon>
        <taxon>Pseudomonadati</taxon>
        <taxon>Pseudomonadota</taxon>
        <taxon>Betaproteobacteria</taxon>
        <taxon>Burkholderiales</taxon>
        <taxon>Alcaligenaceae</taxon>
        <taxon>Pelistega</taxon>
    </lineage>
</organism>
<evidence type="ECO:0000256" key="7">
    <source>
        <dbReference type="ARBA" id="ARBA00023125"/>
    </source>
</evidence>
<dbReference type="EMBL" id="JABGBO010000003">
    <property type="protein sequence ID" value="NOL49326.1"/>
    <property type="molecule type" value="Genomic_DNA"/>
</dbReference>
<dbReference type="InterPro" id="IPR002104">
    <property type="entry name" value="Integrase_catalytic"/>
</dbReference>
<comment type="subunit">
    <text evidence="10">Forms a cyclic heterotetrameric complex composed of two molecules of XerC and two molecules of XerD.</text>
</comment>
<feature type="active site" evidence="10">
    <location>
        <position position="265"/>
    </location>
</feature>
<dbReference type="AlphaFoldDB" id="A0A7Y4LB73"/>
<evidence type="ECO:0000259" key="13">
    <source>
        <dbReference type="PROSITE" id="PS51900"/>
    </source>
</evidence>
<keyword evidence="4 10" id="KW-0132">Cell division</keyword>
<keyword evidence="3 10" id="KW-0963">Cytoplasm</keyword>
<evidence type="ECO:0000313" key="14">
    <source>
        <dbReference type="EMBL" id="NOL49326.1"/>
    </source>
</evidence>
<dbReference type="PANTHER" id="PTHR30349">
    <property type="entry name" value="PHAGE INTEGRASE-RELATED"/>
    <property type="match status" value="1"/>
</dbReference>
<gene>
    <name evidence="10 14" type="primary">xerC</name>
    <name evidence="14" type="ORF">HKX40_04105</name>
</gene>
<dbReference type="CDD" id="cd00798">
    <property type="entry name" value="INT_XerDC_C"/>
    <property type="match status" value="1"/>
</dbReference>
<evidence type="ECO:0000256" key="10">
    <source>
        <dbReference type="HAMAP-Rule" id="MF_01808"/>
    </source>
</evidence>